<sequence>MSDKGYHKYGFDKMNLHKVQMCHKSINIPSPKVIEKCGFVYKGTLRDFF</sequence>
<dbReference type="EMBL" id="JABSWW010000001">
    <property type="protein sequence ID" value="NRT87513.1"/>
    <property type="molecule type" value="Genomic_DNA"/>
</dbReference>
<dbReference type="AlphaFoldDB" id="A0AAX0AYG0"/>
<dbReference type="SUPFAM" id="SSF55729">
    <property type="entry name" value="Acyl-CoA N-acyltransferases (Nat)"/>
    <property type="match status" value="1"/>
</dbReference>
<dbReference type="Gene3D" id="3.40.630.30">
    <property type="match status" value="1"/>
</dbReference>
<keyword evidence="1" id="KW-0808">Transferase</keyword>
<name>A0AAX0AYG0_CLOBE</name>
<protein>
    <submittedName>
        <fullName evidence="1">Ribosomal-protein-alanine N-acetyltransferase</fullName>
        <ecNumber evidence="1">2.3.1.267</ecNumber>
    </submittedName>
</protein>
<organism evidence="1 2">
    <name type="scientific">Clostridium beijerinckii</name>
    <name type="common">Clostridium MP</name>
    <dbReference type="NCBI Taxonomy" id="1520"/>
    <lineage>
        <taxon>Bacteria</taxon>
        <taxon>Bacillati</taxon>
        <taxon>Bacillota</taxon>
        <taxon>Clostridia</taxon>
        <taxon>Eubacteriales</taxon>
        <taxon>Clostridiaceae</taxon>
        <taxon>Clostridium</taxon>
    </lineage>
</organism>
<reference evidence="1" key="1">
    <citation type="submission" date="2020-05" db="EMBL/GenBank/DDBJ databases">
        <authorList>
            <person name="Brown S."/>
            <person name="Huntemann M."/>
            <person name="Clum A."/>
            <person name="Spunde A."/>
            <person name="Palaniappan K."/>
            <person name="Ritter S."/>
            <person name="Mikhailova N."/>
            <person name="Chen I.-M."/>
            <person name="Stamatis D."/>
            <person name="Reddy T."/>
            <person name="O'Malley R."/>
            <person name="Daum C."/>
            <person name="Shapiro N."/>
            <person name="Ivanova N."/>
            <person name="Kyrpides N."/>
            <person name="Woyke T."/>
        </authorList>
    </citation>
    <scope>NUCLEOTIDE SEQUENCE</scope>
    <source>
        <strain evidence="1">DJ080</strain>
    </source>
</reference>
<evidence type="ECO:0000313" key="1">
    <source>
        <dbReference type="EMBL" id="NRT87513.1"/>
    </source>
</evidence>
<proteinExistence type="predicted"/>
<dbReference type="InterPro" id="IPR016181">
    <property type="entry name" value="Acyl_CoA_acyltransferase"/>
</dbReference>
<keyword evidence="1" id="KW-0012">Acyltransferase</keyword>
<dbReference type="Proteomes" id="UP001193748">
    <property type="component" value="Unassembled WGS sequence"/>
</dbReference>
<accession>A0AAX0AYG0</accession>
<dbReference type="GO" id="GO:0008999">
    <property type="term" value="F:protein-N-terminal-alanine acetyltransferase activity"/>
    <property type="evidence" value="ECO:0007669"/>
    <property type="project" value="UniProtKB-EC"/>
</dbReference>
<evidence type="ECO:0000313" key="2">
    <source>
        <dbReference type="Proteomes" id="UP001193748"/>
    </source>
</evidence>
<gene>
    <name evidence="1" type="ORF">B0H41_001192</name>
</gene>
<comment type="caution">
    <text evidence="1">The sequence shown here is derived from an EMBL/GenBank/DDBJ whole genome shotgun (WGS) entry which is preliminary data.</text>
</comment>
<dbReference type="EC" id="2.3.1.267" evidence="1"/>
<reference evidence="1" key="2">
    <citation type="journal article" date="2022" name="Nat. Biotechnol.">
        <title>Carbon-negative production of acetone and isopropanol by gas fermentation at industrial pilot scale.</title>
        <authorList>
            <person name="Liew F.E."/>
            <person name="Nogle R."/>
            <person name="Abdalla T."/>
            <person name="Rasor B.J."/>
            <person name="Canter C."/>
            <person name="Jensen R.O."/>
            <person name="Wang L."/>
            <person name="Strutz J."/>
            <person name="Chirania P."/>
            <person name="De Tissera S."/>
            <person name="Mueller A.P."/>
            <person name="Ruan Z."/>
            <person name="Gao A."/>
            <person name="Tran L."/>
            <person name="Engle N.L."/>
            <person name="Bromley J.C."/>
            <person name="Daniell J."/>
            <person name="Conrado R."/>
            <person name="Tschaplinski T.J."/>
            <person name="Giannone R.J."/>
            <person name="Hettich R.L."/>
            <person name="Karim A.S."/>
            <person name="Simpson S.D."/>
            <person name="Brown S.D."/>
            <person name="Leang C."/>
            <person name="Jewett M.C."/>
            <person name="Kopke M."/>
        </authorList>
    </citation>
    <scope>NUCLEOTIDE SEQUENCE</scope>
    <source>
        <strain evidence="1">DJ080</strain>
    </source>
</reference>